<comment type="caution">
    <text evidence="2">The sequence shown here is derived from an EMBL/GenBank/DDBJ whole genome shotgun (WGS) entry which is preliminary data.</text>
</comment>
<reference evidence="2 3" key="1">
    <citation type="journal article" date="2011" name="Cell">
        <title>The monarch butterfly genome yields insights into long-distance migration.</title>
        <authorList>
            <person name="Zhan S."/>
            <person name="Merlin C."/>
            <person name="Boore J.L."/>
            <person name="Reppert S.M."/>
        </authorList>
    </citation>
    <scope>NUCLEOTIDE SEQUENCE [LARGE SCALE GENOMIC DNA]</scope>
    <source>
        <strain evidence="2">F-2</strain>
    </source>
</reference>
<gene>
    <name evidence="2" type="ORF">KGM_215023</name>
</gene>
<evidence type="ECO:0000313" key="3">
    <source>
        <dbReference type="Proteomes" id="UP000007151"/>
    </source>
</evidence>
<dbReference type="InParanoid" id="A0A212F2S5"/>
<evidence type="ECO:0000313" key="2">
    <source>
        <dbReference type="EMBL" id="OWR48023.1"/>
    </source>
</evidence>
<dbReference type="Proteomes" id="UP000007151">
    <property type="component" value="Unassembled WGS sequence"/>
</dbReference>
<dbReference type="AlphaFoldDB" id="A0A212F2S5"/>
<dbReference type="STRING" id="278856.A0A212F2S5"/>
<organism evidence="2 3">
    <name type="scientific">Danaus plexippus plexippus</name>
    <dbReference type="NCBI Taxonomy" id="278856"/>
    <lineage>
        <taxon>Eukaryota</taxon>
        <taxon>Metazoa</taxon>
        <taxon>Ecdysozoa</taxon>
        <taxon>Arthropoda</taxon>
        <taxon>Hexapoda</taxon>
        <taxon>Insecta</taxon>
        <taxon>Pterygota</taxon>
        <taxon>Neoptera</taxon>
        <taxon>Endopterygota</taxon>
        <taxon>Lepidoptera</taxon>
        <taxon>Glossata</taxon>
        <taxon>Ditrysia</taxon>
        <taxon>Papilionoidea</taxon>
        <taxon>Nymphalidae</taxon>
        <taxon>Danainae</taxon>
        <taxon>Danaini</taxon>
        <taxon>Danaina</taxon>
        <taxon>Danaus</taxon>
        <taxon>Danaus</taxon>
    </lineage>
</organism>
<proteinExistence type="predicted"/>
<keyword evidence="3" id="KW-1185">Reference proteome</keyword>
<dbReference type="KEGG" id="dpl:KGM_215023"/>
<protein>
    <submittedName>
        <fullName evidence="2">Uncharacterized protein</fullName>
    </submittedName>
</protein>
<feature type="region of interest" description="Disordered" evidence="1">
    <location>
        <begin position="94"/>
        <end position="114"/>
    </location>
</feature>
<name>A0A212F2S5_DANPL</name>
<dbReference type="EMBL" id="AGBW02010693">
    <property type="protein sequence ID" value="OWR48023.1"/>
    <property type="molecule type" value="Genomic_DNA"/>
</dbReference>
<accession>A0A212F2S5</accession>
<evidence type="ECO:0000256" key="1">
    <source>
        <dbReference type="SAM" id="MobiDB-lite"/>
    </source>
</evidence>
<sequence length="114" mass="12908">MCVCRGDQLVPETGNTEWNSRDTMVQTGSARGETFIDRAPRFVRNATIARDLRMVGLDDFIIRLSRAMLQRADASVFAHIREVARYHRHPPDRYALSRDLPVAPPGVTLPEHPP</sequence>